<evidence type="ECO:0000256" key="5">
    <source>
        <dbReference type="ARBA" id="ARBA00022840"/>
    </source>
</evidence>
<accession>A0ABN0WFY4</accession>
<feature type="domain" description="ABC transporter" evidence="7">
    <location>
        <begin position="103"/>
        <end position="328"/>
    </location>
</feature>
<dbReference type="PROSITE" id="PS50893">
    <property type="entry name" value="ABC_TRANSPORTER_2"/>
    <property type="match status" value="1"/>
</dbReference>
<dbReference type="CDD" id="cd03263">
    <property type="entry name" value="ABC_subfamily_A"/>
    <property type="match status" value="1"/>
</dbReference>
<keyword evidence="5" id="KW-0067">ATP-binding</keyword>
<dbReference type="InterPro" id="IPR003439">
    <property type="entry name" value="ABC_transporter-like_ATP-bd"/>
</dbReference>
<protein>
    <recommendedName>
        <fullName evidence="7">ABC transporter domain-containing protein</fullName>
    </recommendedName>
</protein>
<dbReference type="Gene3D" id="3.40.50.300">
    <property type="entry name" value="P-loop containing nucleotide triphosphate hydrolases"/>
    <property type="match status" value="1"/>
</dbReference>
<evidence type="ECO:0000256" key="2">
    <source>
        <dbReference type="ARBA" id="ARBA00022448"/>
    </source>
</evidence>
<dbReference type="InterPro" id="IPR003593">
    <property type="entry name" value="AAA+_ATPase"/>
</dbReference>
<evidence type="ECO:0000313" key="9">
    <source>
        <dbReference type="Proteomes" id="UP001500063"/>
    </source>
</evidence>
<dbReference type="InterPro" id="IPR050763">
    <property type="entry name" value="ABC_transporter_ATP-binding"/>
</dbReference>
<sequence>MEKSCVEPLVAWVCSLPQCETPAFDAVTHKEPHMGGGSPRLGMNMLLTFMATSQAIPFGNTTSSLNSWAHSVKNDRMAGSSVDHPAPEIGEDMGREIHDGAVAVLHELSKQYGPRQVLDRVSFRIQQGEVFGLLGPNGAGKTTLLECLTGLRKPTSGSIEVLGYDPASRVSELRRMVAVQPQEATLFPQLTVRETVELWASFYQEHDEVDEVLDRVGLADEAYQRVKALSGGQSRRLLLAVTVVGRPRVLVLDEPAAGLDPQAKEHLWGVIRRQREVGGTVLLTTHDMNEAAELCDRVAVLVGGRVAACDTPARLVSALAATSTVTFTTSADVDTSKIGSFPGVISLDIASNSEGRLSVQVQTSAGDQTLRHIAADEQLAATDLDISRGGLDAVFRSLAADESPRQESVRRQKEAN</sequence>
<dbReference type="Pfam" id="PF00005">
    <property type="entry name" value="ABC_tran"/>
    <property type="match status" value="1"/>
</dbReference>
<proteinExistence type="predicted"/>
<comment type="caution">
    <text evidence="8">The sequence shown here is derived from an EMBL/GenBank/DDBJ whole genome shotgun (WGS) entry which is preliminary data.</text>
</comment>
<dbReference type="PROSITE" id="PS00211">
    <property type="entry name" value="ABC_TRANSPORTER_1"/>
    <property type="match status" value="1"/>
</dbReference>
<evidence type="ECO:0000256" key="4">
    <source>
        <dbReference type="ARBA" id="ARBA00022748"/>
    </source>
</evidence>
<dbReference type="Proteomes" id="UP001500063">
    <property type="component" value="Unassembled WGS sequence"/>
</dbReference>
<gene>
    <name evidence="8" type="ORF">GCM10010319_10490</name>
</gene>
<comment type="subcellular location">
    <subcellularLocation>
        <location evidence="1">Cell membrane</location>
        <topology evidence="1">Peripheral membrane protein</topology>
    </subcellularLocation>
</comment>
<evidence type="ECO:0000256" key="3">
    <source>
        <dbReference type="ARBA" id="ARBA00022741"/>
    </source>
</evidence>
<keyword evidence="6" id="KW-0046">Antibiotic resistance</keyword>
<keyword evidence="4" id="KW-0201">Cytochrome c-type biogenesis</keyword>
<evidence type="ECO:0000256" key="1">
    <source>
        <dbReference type="ARBA" id="ARBA00004202"/>
    </source>
</evidence>
<name>A0ABN0WFY4_9ACTN</name>
<dbReference type="EMBL" id="BAAABW010000004">
    <property type="protein sequence ID" value="GAA0336358.1"/>
    <property type="molecule type" value="Genomic_DNA"/>
</dbReference>
<keyword evidence="9" id="KW-1185">Reference proteome</keyword>
<evidence type="ECO:0000256" key="6">
    <source>
        <dbReference type="ARBA" id="ARBA00023251"/>
    </source>
</evidence>
<dbReference type="InterPro" id="IPR005895">
    <property type="entry name" value="ABC_transptr_haem_export_CcmA"/>
</dbReference>
<evidence type="ECO:0000313" key="8">
    <source>
        <dbReference type="EMBL" id="GAA0336358.1"/>
    </source>
</evidence>
<dbReference type="SMART" id="SM00382">
    <property type="entry name" value="AAA"/>
    <property type="match status" value="1"/>
</dbReference>
<dbReference type="InterPro" id="IPR027417">
    <property type="entry name" value="P-loop_NTPase"/>
</dbReference>
<dbReference type="InterPro" id="IPR017871">
    <property type="entry name" value="ABC_transporter-like_CS"/>
</dbReference>
<evidence type="ECO:0000259" key="7">
    <source>
        <dbReference type="PROSITE" id="PS50893"/>
    </source>
</evidence>
<dbReference type="NCBIfam" id="TIGR01189">
    <property type="entry name" value="ccmA"/>
    <property type="match status" value="1"/>
</dbReference>
<dbReference type="PANTHER" id="PTHR42711:SF17">
    <property type="entry name" value="ABC TRANSPORTER ATP-BINDING PROTEIN"/>
    <property type="match status" value="1"/>
</dbReference>
<organism evidence="8 9">
    <name type="scientific">Streptomyces blastmyceticus</name>
    <dbReference type="NCBI Taxonomy" id="68180"/>
    <lineage>
        <taxon>Bacteria</taxon>
        <taxon>Bacillati</taxon>
        <taxon>Actinomycetota</taxon>
        <taxon>Actinomycetes</taxon>
        <taxon>Kitasatosporales</taxon>
        <taxon>Streptomycetaceae</taxon>
        <taxon>Streptomyces</taxon>
    </lineage>
</organism>
<reference evidence="8 9" key="1">
    <citation type="journal article" date="2019" name="Int. J. Syst. Evol. Microbiol.">
        <title>The Global Catalogue of Microorganisms (GCM) 10K type strain sequencing project: providing services to taxonomists for standard genome sequencing and annotation.</title>
        <authorList>
            <consortium name="The Broad Institute Genomics Platform"/>
            <consortium name="The Broad Institute Genome Sequencing Center for Infectious Disease"/>
            <person name="Wu L."/>
            <person name="Ma J."/>
        </authorList>
    </citation>
    <scope>NUCLEOTIDE SEQUENCE [LARGE SCALE GENOMIC DNA]</scope>
    <source>
        <strain evidence="8 9">JCM 4565</strain>
    </source>
</reference>
<dbReference type="SUPFAM" id="SSF52540">
    <property type="entry name" value="P-loop containing nucleoside triphosphate hydrolases"/>
    <property type="match status" value="1"/>
</dbReference>
<keyword evidence="2" id="KW-0813">Transport</keyword>
<keyword evidence="3" id="KW-0547">Nucleotide-binding</keyword>
<dbReference type="PANTHER" id="PTHR42711">
    <property type="entry name" value="ABC TRANSPORTER ATP-BINDING PROTEIN"/>
    <property type="match status" value="1"/>
</dbReference>